<organism evidence="1">
    <name type="scientific">Waddlia chondrophila 2032/99</name>
    <dbReference type="NCBI Taxonomy" id="765953"/>
    <lineage>
        <taxon>Bacteria</taxon>
        <taxon>Pseudomonadati</taxon>
        <taxon>Chlamydiota</taxon>
        <taxon>Chlamydiia</taxon>
        <taxon>Parachlamydiales</taxon>
        <taxon>Waddliaceae</taxon>
        <taxon>Waddlia</taxon>
    </lineage>
</organism>
<dbReference type="AlphaFoldDB" id="F8LC88"/>
<proteinExistence type="predicted"/>
<accession>F8LC88</accession>
<sequence>MNFDNRAVIIGVNFRNLENQISGKHLFVDVVFIDRSNEILHPLLYQLNAQAMRSDQDLEQFRRNGYLSLGCNAFAMVGEVIGIDKKKKQIHLRNNDSVTYKHLITATGLSQTQMGSVHDQEMTAGFHTLSEALRINKNARQLHSSPSFEHLRFNKQRTHALTKQKTADESTIQNLIKTLSQYDSSKPLEMTLAGTSTLCTSHRLYEVQL</sequence>
<gene>
    <name evidence="1" type="ORF">WCH_CQ16270</name>
</gene>
<dbReference type="Gene3D" id="3.50.50.100">
    <property type="match status" value="1"/>
</dbReference>
<protein>
    <submittedName>
        <fullName evidence="1">Uncharacterized protein</fullName>
    </submittedName>
</protein>
<dbReference type="SUPFAM" id="SSF51905">
    <property type="entry name" value="FAD/NAD(P)-binding domain"/>
    <property type="match status" value="1"/>
</dbReference>
<dbReference type="InterPro" id="IPR036188">
    <property type="entry name" value="FAD/NAD-bd_sf"/>
</dbReference>
<name>F8LC88_9BACT</name>
<reference evidence="1" key="1">
    <citation type="submission" date="2011-05" db="EMBL/GenBank/DDBJ databases">
        <title>Unity in variety -- the pan-genome of the Chlamydiae.</title>
        <authorList>
            <person name="Collingro A."/>
            <person name="Tischler P."/>
            <person name="Weinmaier T."/>
            <person name="Penz T."/>
            <person name="Heinz E."/>
            <person name="Brunham R.C."/>
            <person name="Read T.D."/>
            <person name="Bavoil P.M."/>
            <person name="Sachse K."/>
            <person name="Kahane S."/>
            <person name="Friedman M.G."/>
            <person name="Rattei T."/>
            <person name="Myers G.S.A."/>
            <person name="Horn M."/>
        </authorList>
    </citation>
    <scope>NUCLEOTIDE SEQUENCE</scope>
    <source>
        <strain evidence="1">2032/99</strain>
    </source>
</reference>
<evidence type="ECO:0000313" key="1">
    <source>
        <dbReference type="EMBL" id="CCB91102.1"/>
    </source>
</evidence>
<dbReference type="EMBL" id="FR872649">
    <property type="protein sequence ID" value="CCB91102.1"/>
    <property type="molecule type" value="Genomic_DNA"/>
</dbReference>